<organism evidence="1 2">
    <name type="scientific">Candidatus Electrothrix communis</name>
    <dbReference type="NCBI Taxonomy" id="1859133"/>
    <lineage>
        <taxon>Bacteria</taxon>
        <taxon>Pseudomonadati</taxon>
        <taxon>Thermodesulfobacteriota</taxon>
        <taxon>Desulfobulbia</taxon>
        <taxon>Desulfobulbales</taxon>
        <taxon>Desulfobulbaceae</taxon>
        <taxon>Candidatus Electrothrix</taxon>
    </lineage>
</organism>
<accession>A0A444J0B4</accession>
<comment type="caution">
    <text evidence="1">The sequence shown here is derived from an EMBL/GenBank/DDBJ whole genome shotgun (WGS) entry which is preliminary data.</text>
</comment>
<name>A0A444J0B4_9BACT</name>
<evidence type="ECO:0000313" key="1">
    <source>
        <dbReference type="EMBL" id="RWX46607.1"/>
    </source>
</evidence>
<dbReference type="Proteomes" id="UP000288086">
    <property type="component" value="Unassembled WGS sequence"/>
</dbReference>
<keyword evidence="2" id="KW-1185">Reference proteome</keyword>
<reference evidence="1 2" key="1">
    <citation type="submission" date="2017-01" db="EMBL/GenBank/DDBJ databases">
        <title>The cable genome- insights into the physiology and evolution of filamentous bacteria capable of sulfide oxidation via long distance electron transfer.</title>
        <authorList>
            <person name="Schreiber L."/>
            <person name="Bjerg J.T."/>
            <person name="Boggild A."/>
            <person name="Van De Vossenberg J."/>
            <person name="Meysman F."/>
            <person name="Nielsen L.P."/>
            <person name="Schramm A."/>
            <person name="Kjeldsen K.U."/>
        </authorList>
    </citation>
    <scope>NUCLEOTIDE SEQUENCE [LARGE SCALE GENOMIC DNA]</scope>
    <source>
        <strain evidence="1">A1</strain>
    </source>
</reference>
<sequence>MPYNPIRLRNYDYARAWAYFVTICTQHRKCLFGEITNGVMRLNDAGNIDAREWMETARQLNWTNGQSYPIIFTALWSYSTASTRHLTVKARRAEGNRGRSTFYAQPVIRPHPGRFYLT</sequence>
<proteinExistence type="predicted"/>
<protein>
    <submittedName>
        <fullName evidence="1">Uncharacterized protein</fullName>
    </submittedName>
</protein>
<dbReference type="AlphaFoldDB" id="A0A444J0B4"/>
<gene>
    <name evidence="1" type="ORF">VT98_12681</name>
</gene>
<dbReference type="EMBL" id="MTKP01000268">
    <property type="protein sequence ID" value="RWX46607.1"/>
    <property type="molecule type" value="Genomic_DNA"/>
</dbReference>
<feature type="non-terminal residue" evidence="1">
    <location>
        <position position="118"/>
    </location>
</feature>
<evidence type="ECO:0000313" key="2">
    <source>
        <dbReference type="Proteomes" id="UP000288086"/>
    </source>
</evidence>